<dbReference type="Pfam" id="PF19019">
    <property type="entry name" value="Phlebo_G2_C"/>
    <property type="match status" value="1"/>
</dbReference>
<keyword evidence="15 24" id="KW-1133">Transmembrane helix</keyword>
<keyword evidence="14" id="KW-1043">Host membrane</keyword>
<evidence type="ECO:0000256" key="22">
    <source>
        <dbReference type="ARBA" id="ARBA00033745"/>
    </source>
</evidence>
<evidence type="ECO:0000256" key="5">
    <source>
        <dbReference type="ARBA" id="ARBA00022506"/>
    </source>
</evidence>
<feature type="coiled-coil region" evidence="23">
    <location>
        <begin position="176"/>
        <end position="260"/>
    </location>
</feature>
<keyword evidence="5" id="KW-1168">Fusion of virus membrane with host membrane</keyword>
<feature type="domain" description="Phlebovirus glycoprotein G1" evidence="25">
    <location>
        <begin position="310"/>
        <end position="836"/>
    </location>
</feature>
<feature type="transmembrane region" description="Helical" evidence="24">
    <location>
        <begin position="1305"/>
        <end position="1330"/>
    </location>
</feature>
<evidence type="ECO:0000256" key="13">
    <source>
        <dbReference type="ARBA" id="ARBA00022844"/>
    </source>
</evidence>
<keyword evidence="7" id="KW-0945">Host-virus interaction</keyword>
<evidence type="ECO:0000256" key="11">
    <source>
        <dbReference type="ARBA" id="ARBA00022804"/>
    </source>
</evidence>
<dbReference type="EMBL" id="KM507329">
    <property type="protein sequence ID" value="AJB29024.1"/>
    <property type="molecule type" value="Genomic_RNA"/>
</dbReference>
<dbReference type="InterPro" id="IPR043603">
    <property type="entry name" value="Phlebo_G2_C"/>
</dbReference>
<evidence type="ECO:0000256" key="3">
    <source>
        <dbReference type="ARBA" id="ARBA00004563"/>
    </source>
</evidence>
<evidence type="ECO:0000256" key="16">
    <source>
        <dbReference type="ARBA" id="ARBA00023136"/>
    </source>
</evidence>
<dbReference type="Pfam" id="PF07245">
    <property type="entry name" value="Phlebovirus_G2"/>
    <property type="match status" value="1"/>
</dbReference>
<evidence type="ECO:0000259" key="26">
    <source>
        <dbReference type="Pfam" id="PF07245"/>
    </source>
</evidence>
<evidence type="ECO:0000256" key="15">
    <source>
        <dbReference type="ARBA" id="ARBA00022989"/>
    </source>
</evidence>
<keyword evidence="9 24" id="KW-0812">Transmembrane</keyword>
<dbReference type="GO" id="GO:0039654">
    <property type="term" value="P:fusion of virus membrane with host endosome membrane"/>
    <property type="evidence" value="ECO:0007669"/>
    <property type="project" value="UniProtKB-KW"/>
</dbReference>
<evidence type="ECO:0000256" key="1">
    <source>
        <dbReference type="ARBA" id="ARBA00004244"/>
    </source>
</evidence>
<comment type="subcellular location">
    <subcellularLocation>
        <location evidence="1">Host Golgi apparatus membrane</location>
        <topology evidence="1">Single-pass type I membrane protein</topology>
    </subcellularLocation>
    <subcellularLocation>
        <location evidence="2">Host endoplasmic reticulum membrane</location>
        <topology evidence="2">Single-pass type I membrane protein</topology>
    </subcellularLocation>
    <subcellularLocation>
        <location evidence="3">Virion membrane</location>
        <topology evidence="3">Single-pass type I membrane protein</topology>
    </subcellularLocation>
</comment>
<evidence type="ECO:0000256" key="21">
    <source>
        <dbReference type="ARBA" id="ARBA00031199"/>
    </source>
</evidence>
<keyword evidence="8" id="KW-1162">Viral penetration into host cytoplasm</keyword>
<feature type="transmembrane region" description="Helical" evidence="24">
    <location>
        <begin position="726"/>
        <end position="745"/>
    </location>
</feature>
<evidence type="ECO:0000256" key="10">
    <source>
        <dbReference type="ARBA" id="ARBA00022729"/>
    </source>
</evidence>
<sequence>MFIAKLLLISCLVQQAYLKYTIISEIGNGTRTSFCYSSRTSLGSLLEAWDNITESIGLTSGTCKVGSLENRDCKRDIMSNYVAEVHSNLHGLGAMMHNYGDDKRVEVLNDVIPDELNPGRHNCSDLDRKPFWTEFINVAKPANKIAPISVIPPPIVKPIPIAESTIKETIPFEKLLSEAEKELNQTKIRLETERRSNAEEAARERARVREIEDKLRKNWELERERKDAVADDLAKEIARRREIERKAHELDKMLKKKEREDQVAIERVSEDMRNHVRRPNTTIAPAPTIITTLLMASAVMAGPLENRETNHLLNRPGNGAYTLSDFAESTCTLAYGSECKSWEHQLDELSFPFFHSNLDKYSMLEAATETIPILNKSSAVCTISPSTHSSNACGREASLIKKKCGNNMSAFFYVNLAGQITVVKCDTNHVLSNDCGNCFSKTLSGQKIYTPVQDMFCQRGWTESIPSTRYSKDLCSIGLHTVKECKTGTTNFERVGFIVVKSRKMYIEQMKMRSRQEFSEDQFLCYKSESSSGSSVKLKKVKVESCKGVTTSSASKCSGDEYFCSRYPCETANVEAHCILRRHSAVIEVNVNGVWVVPRCIGYEEVLVRRTSLKMEDTSSRECDTCLWECGKNKLIVKTHGPKIVYATACSHGSCKSVMQKPATFVYLPYPGNSEIVGGDIGVHMTEESSPSNIHMVAHCPAKDSCEVSSCLFCVHGLLNYQCHTLFSALLISTTVMSILTLLLLLVKGAKDLVKKLFYWLITPLCWLSVFCGWMIKSWKKRVGSAISRTNDTIGWRDNRRYGRDVERAQYTGGAPGAKYSFYGVMILGLLGNVHSCSESVIADSKVMQCTTSGSSTLCKASGTVIMKLGPIGSESCLILKGLKDNEKQFISIKTISSELTCREGESFWTTLYTPVCLSSRRCHLMGECVSDRCLKWKTNETSAEFTGKAHGEVMHENRCFEQSGGIGYGCFNVNPSCLYVHSYLKSVYKNGFKIFRCVAWNHRIRLEVTTHSRKFPMVLMAMSTQPTDWGSIGLILDSEGITGTNAYSFMKHGSGSFAIIDDPYSPEPRKGFLGEVRCPTEETAIRASPSCKMAPNLIEYQPEMDTAECTTNMIDPMAIFNRGSLPQVRDGMTFTQSIEKNTVQALTTGEVRASIRLTLDDYDVVYQNSQSDCSATFKNLTGCYSCDEGSRMCYQVKAEGETIFHFVNEDESINVINKVSPDVSDYCTVLHFSRPVISIEGRYDCGLSKRPMVIKGTLIATAPHDDRKHEGGSSLVVNPKGGTVDFFGWVSGLTSWLGGPLKTFLTILGFLALGLLLVVIIIIIARTGVQQALKKKNK</sequence>
<organism evidence="28">
    <name type="scientific">Toscana virus</name>
    <name type="common">Tos</name>
    <dbReference type="NCBI Taxonomy" id="11590"/>
    <lineage>
        <taxon>Viruses</taxon>
        <taxon>Riboviria</taxon>
        <taxon>Orthornavirae</taxon>
        <taxon>Negarnaviricota</taxon>
        <taxon>Polyploviricotina</taxon>
        <taxon>Bunyaviricetes</taxon>
        <taxon>Hareavirales</taxon>
        <taxon>Phenuiviridae</taxon>
        <taxon>Phlebovirus</taxon>
        <taxon>Phlebovirus toscanaense</taxon>
    </lineage>
</organism>
<dbReference type="GO" id="GO:0055036">
    <property type="term" value="C:virion membrane"/>
    <property type="evidence" value="ECO:0007669"/>
    <property type="project" value="UniProtKB-SubCell"/>
</dbReference>
<protein>
    <recommendedName>
        <fullName evidence="4">Envelopment polyprotein</fullName>
    </recommendedName>
    <alternativeName>
        <fullName evidence="21">M polyprotein</fullName>
    </alternativeName>
</protein>
<evidence type="ECO:0000259" key="25">
    <source>
        <dbReference type="Pfam" id="PF07243"/>
    </source>
</evidence>
<evidence type="ECO:0000256" key="9">
    <source>
        <dbReference type="ARBA" id="ARBA00022692"/>
    </source>
</evidence>
<dbReference type="Pfam" id="PF07243">
    <property type="entry name" value="Phlebovirus_G1"/>
    <property type="match status" value="1"/>
</dbReference>
<keyword evidence="23" id="KW-0175">Coiled coil</keyword>
<organismHost>
    <name type="scientific">Homo sapiens</name>
    <name type="common">Human</name>
    <dbReference type="NCBI Taxonomy" id="9606"/>
</organismHost>
<dbReference type="Gene3D" id="2.60.40.3770">
    <property type="match status" value="1"/>
</dbReference>
<evidence type="ECO:0000256" key="14">
    <source>
        <dbReference type="ARBA" id="ARBA00022870"/>
    </source>
</evidence>
<evidence type="ECO:0000256" key="19">
    <source>
        <dbReference type="ARBA" id="ARBA00023184"/>
    </source>
</evidence>
<organismHost>
    <name type="scientific">Phlebotomus perniciosus</name>
    <name type="common">Phlebotomine sand fly</name>
    <dbReference type="NCBI Taxonomy" id="13204"/>
</organismHost>
<dbReference type="GO" id="GO:0016020">
    <property type="term" value="C:membrane"/>
    <property type="evidence" value="ECO:0007669"/>
    <property type="project" value="InterPro"/>
</dbReference>
<evidence type="ECO:0000256" key="6">
    <source>
        <dbReference type="ARBA" id="ARBA00022510"/>
    </source>
</evidence>
<evidence type="ECO:0000256" key="17">
    <source>
        <dbReference type="ARBA" id="ARBA00023157"/>
    </source>
</evidence>
<keyword evidence="12" id="KW-1040">Host Golgi apparatus</keyword>
<keyword evidence="11" id="KW-1161">Viral attachment to host cell</keyword>
<dbReference type="GO" id="GO:0044167">
    <property type="term" value="C:host cell endoplasmic reticulum membrane"/>
    <property type="evidence" value="ECO:0007669"/>
    <property type="project" value="UniProtKB-SubCell"/>
</dbReference>
<evidence type="ECO:0000256" key="20">
    <source>
        <dbReference type="ARBA" id="ARBA00023296"/>
    </source>
</evidence>
<feature type="domain" description="Phlebovirus glycoprotein G2 C-terminal" evidence="27">
    <location>
        <begin position="1172"/>
        <end position="1338"/>
    </location>
</feature>
<evidence type="ECO:0000256" key="18">
    <source>
        <dbReference type="ARBA" id="ARBA00023180"/>
    </source>
</evidence>
<comment type="similarity">
    <text evidence="22">Belongs to the phlebovirus envelope glycoprotein family.</text>
</comment>
<evidence type="ECO:0000259" key="27">
    <source>
        <dbReference type="Pfam" id="PF19019"/>
    </source>
</evidence>
<evidence type="ECO:0000256" key="12">
    <source>
        <dbReference type="ARBA" id="ARBA00022812"/>
    </source>
</evidence>
<dbReference type="GO" id="GO:0044178">
    <property type="term" value="C:host cell Golgi membrane"/>
    <property type="evidence" value="ECO:0007669"/>
    <property type="project" value="UniProtKB-SubCell"/>
</dbReference>
<keyword evidence="16 24" id="KW-0472">Membrane</keyword>
<keyword evidence="17" id="KW-1015">Disulfide bond</keyword>
<dbReference type="InterPro" id="IPR009878">
    <property type="entry name" value="Phlebovirus_G2_fusion"/>
</dbReference>
<keyword evidence="10" id="KW-0732">Signal</keyword>
<keyword evidence="6" id="KW-1170">Fusion of virus membrane with host endosomal membrane</keyword>
<dbReference type="GO" id="GO:0019062">
    <property type="term" value="P:virion attachment to host cell"/>
    <property type="evidence" value="ECO:0007669"/>
    <property type="project" value="UniProtKB-KW"/>
</dbReference>
<dbReference type="InterPro" id="IPR010826">
    <property type="entry name" value="Phlebovirus_G1"/>
</dbReference>
<accession>A0A0A7W5S5</accession>
<feature type="domain" description="Phlebovirus glycoprotein G2 fusion" evidence="26">
    <location>
        <begin position="837"/>
        <end position="1156"/>
    </location>
</feature>
<evidence type="ECO:0000256" key="4">
    <source>
        <dbReference type="ARBA" id="ARBA00015294"/>
    </source>
</evidence>
<name>A0A0A7W5S5_TOSV</name>
<evidence type="ECO:0000313" key="28">
    <source>
        <dbReference type="EMBL" id="AJB29024.1"/>
    </source>
</evidence>
<keyword evidence="20" id="KW-1160">Virus entry into host cell</keyword>
<dbReference type="GO" id="GO:0046718">
    <property type="term" value="P:symbiont entry into host cell"/>
    <property type="evidence" value="ECO:0007669"/>
    <property type="project" value="UniProtKB-KW"/>
</dbReference>
<evidence type="ECO:0000256" key="8">
    <source>
        <dbReference type="ARBA" id="ARBA00022595"/>
    </source>
</evidence>
<keyword evidence="18" id="KW-0325">Glycoprotein</keyword>
<evidence type="ECO:0000256" key="24">
    <source>
        <dbReference type="SAM" id="Phobius"/>
    </source>
</evidence>
<feature type="transmembrane region" description="Helical" evidence="24">
    <location>
        <begin position="757"/>
        <end position="776"/>
    </location>
</feature>
<evidence type="ECO:0000256" key="2">
    <source>
        <dbReference type="ARBA" id="ARBA00004482"/>
    </source>
</evidence>
<keyword evidence="19" id="KW-1038">Host endoplasmic reticulum</keyword>
<proteinExistence type="inferred from homology"/>
<reference evidence="28" key="1">
    <citation type="journal article" date="2014" name="Vector Borne Zoonotic Dis.">
        <title>Toscana virus genome stability: data from a meningoencephalitis case in mantua, Italy.</title>
        <authorList>
            <person name="Magurano F."/>
            <person name="Baggieri M."/>
            <person name="Gattuso G."/>
            <person name="Fortuna C."/>
            <person name="Remoli M.E."/>
            <person name="Vaccari G."/>
            <person name="Zaccaria G."/>
            <person name="Marchi A."/>
            <person name="Bucci P."/>
            <person name="Benedetti E."/>
            <person name="Fiorentini C."/>
            <person name="Nicoletti L."/>
        </authorList>
    </citation>
    <scope>NUCLEOTIDE SEQUENCE</scope>
    <source>
        <strain evidence="28">TOSV/Mantova.ITA/2013</strain>
    </source>
</reference>
<keyword evidence="13" id="KW-0946">Virion</keyword>
<dbReference type="Gene3D" id="2.60.98.50">
    <property type="match status" value="3"/>
</dbReference>
<evidence type="ECO:0000256" key="23">
    <source>
        <dbReference type="SAM" id="Coils"/>
    </source>
</evidence>
<evidence type="ECO:0000256" key="7">
    <source>
        <dbReference type="ARBA" id="ARBA00022581"/>
    </source>
</evidence>